<organism evidence="2">
    <name type="scientific">Rhipicephalus zambeziensis</name>
    <dbReference type="NCBI Taxonomy" id="60191"/>
    <lineage>
        <taxon>Eukaryota</taxon>
        <taxon>Metazoa</taxon>
        <taxon>Ecdysozoa</taxon>
        <taxon>Arthropoda</taxon>
        <taxon>Chelicerata</taxon>
        <taxon>Arachnida</taxon>
        <taxon>Acari</taxon>
        <taxon>Parasitiformes</taxon>
        <taxon>Ixodida</taxon>
        <taxon>Ixodoidea</taxon>
        <taxon>Ixodidae</taxon>
        <taxon>Rhipicephalinae</taxon>
        <taxon>Rhipicephalus</taxon>
        <taxon>Rhipicephalus</taxon>
    </lineage>
</organism>
<keyword evidence="1" id="KW-1133">Transmembrane helix</keyword>
<keyword evidence="1" id="KW-0472">Membrane</keyword>
<dbReference type="AlphaFoldDB" id="A0A224YGP6"/>
<dbReference type="EMBL" id="GFPF01001794">
    <property type="protein sequence ID" value="MAA12940.1"/>
    <property type="molecule type" value="Transcribed_RNA"/>
</dbReference>
<feature type="transmembrane region" description="Helical" evidence="1">
    <location>
        <begin position="12"/>
        <end position="32"/>
    </location>
</feature>
<sequence length="96" mass="10698">MGSSKSCLPMETLTLVGINYFVNPLNLCITLIMLSPGVAHENRLAWSVQVLVFMYELVLWAIKSQELSCLHFLETSAVKVVDTCSMQHSLLLLTIV</sequence>
<feature type="transmembrane region" description="Helical" evidence="1">
    <location>
        <begin position="44"/>
        <end position="62"/>
    </location>
</feature>
<proteinExistence type="predicted"/>
<name>A0A224YGP6_9ACAR</name>
<keyword evidence="1" id="KW-0812">Transmembrane</keyword>
<accession>A0A224YGP6</accession>
<protein>
    <submittedName>
        <fullName evidence="2">Uncharacterized protein</fullName>
    </submittedName>
</protein>
<evidence type="ECO:0000256" key="1">
    <source>
        <dbReference type="SAM" id="Phobius"/>
    </source>
</evidence>
<reference evidence="2" key="1">
    <citation type="journal article" date="2017" name="Parasit. Vectors">
        <title>Sialotranscriptomics of Rhipicephalus zambeziensis reveals intricate expression profiles of secretory proteins and suggests tight temporal transcriptional regulation during blood-feeding.</title>
        <authorList>
            <person name="de Castro M.H."/>
            <person name="de Klerk D."/>
            <person name="Pienaar R."/>
            <person name="Rees D.J.G."/>
            <person name="Mans B.J."/>
        </authorList>
    </citation>
    <scope>NUCLEOTIDE SEQUENCE</scope>
    <source>
        <tissue evidence="2">Salivary glands</tissue>
    </source>
</reference>
<evidence type="ECO:0000313" key="2">
    <source>
        <dbReference type="EMBL" id="MAA12940.1"/>
    </source>
</evidence>